<dbReference type="SUPFAM" id="SSF56104">
    <property type="entry name" value="SAICAR synthase-like"/>
    <property type="match status" value="1"/>
</dbReference>
<evidence type="ECO:0008006" key="6">
    <source>
        <dbReference type="Google" id="ProtNLM"/>
    </source>
</evidence>
<dbReference type="Pfam" id="PF03770">
    <property type="entry name" value="IPK"/>
    <property type="match status" value="1"/>
</dbReference>
<comment type="similarity">
    <text evidence="1">Belongs to the inositol phosphokinase (IPK) family.</text>
</comment>
<proteinExistence type="inferred from homology"/>
<dbReference type="Proteomes" id="UP001189429">
    <property type="component" value="Unassembled WGS sequence"/>
</dbReference>
<evidence type="ECO:0000256" key="2">
    <source>
        <dbReference type="ARBA" id="ARBA00022679"/>
    </source>
</evidence>
<comment type="caution">
    <text evidence="4">The sequence shown here is derived from an EMBL/GenBank/DDBJ whole genome shotgun (WGS) entry which is preliminary data.</text>
</comment>
<name>A0ABN9PRV2_9DINO</name>
<sequence>SSVLVVADKFGRVGVWWIDFAKTLTLPEGVEVTHRQQWELGNHEDGIFWGLSNLAKAWEQVAARVTQDDSDNECVSLSKLLGSSSSLSSIALSRDLVEQEALKPKRRRSVDAGAFRDLE</sequence>
<evidence type="ECO:0000313" key="5">
    <source>
        <dbReference type="Proteomes" id="UP001189429"/>
    </source>
</evidence>
<evidence type="ECO:0000256" key="1">
    <source>
        <dbReference type="ARBA" id="ARBA00007374"/>
    </source>
</evidence>
<protein>
    <recommendedName>
        <fullName evidence="6">Kinase</fullName>
    </recommendedName>
</protein>
<keyword evidence="3" id="KW-0418">Kinase</keyword>
<organism evidence="4 5">
    <name type="scientific">Prorocentrum cordatum</name>
    <dbReference type="NCBI Taxonomy" id="2364126"/>
    <lineage>
        <taxon>Eukaryota</taxon>
        <taxon>Sar</taxon>
        <taxon>Alveolata</taxon>
        <taxon>Dinophyceae</taxon>
        <taxon>Prorocentrales</taxon>
        <taxon>Prorocentraceae</taxon>
        <taxon>Prorocentrum</taxon>
    </lineage>
</organism>
<dbReference type="Gene3D" id="3.30.470.160">
    <property type="entry name" value="Inositol polyphosphate kinase"/>
    <property type="match status" value="1"/>
</dbReference>
<dbReference type="EMBL" id="CAUYUJ010001428">
    <property type="protein sequence ID" value="CAK0795876.1"/>
    <property type="molecule type" value="Genomic_DNA"/>
</dbReference>
<dbReference type="InterPro" id="IPR005522">
    <property type="entry name" value="IPK"/>
</dbReference>
<keyword evidence="2" id="KW-0808">Transferase</keyword>
<evidence type="ECO:0000256" key="3">
    <source>
        <dbReference type="ARBA" id="ARBA00022777"/>
    </source>
</evidence>
<dbReference type="InterPro" id="IPR038286">
    <property type="entry name" value="IPK_sf"/>
</dbReference>
<accession>A0ABN9PRV2</accession>
<reference evidence="4" key="1">
    <citation type="submission" date="2023-10" db="EMBL/GenBank/DDBJ databases">
        <authorList>
            <person name="Chen Y."/>
            <person name="Shah S."/>
            <person name="Dougan E. K."/>
            <person name="Thang M."/>
            <person name="Chan C."/>
        </authorList>
    </citation>
    <scope>NUCLEOTIDE SEQUENCE [LARGE SCALE GENOMIC DNA]</scope>
</reference>
<keyword evidence="5" id="KW-1185">Reference proteome</keyword>
<feature type="non-terminal residue" evidence="4">
    <location>
        <position position="119"/>
    </location>
</feature>
<evidence type="ECO:0000313" key="4">
    <source>
        <dbReference type="EMBL" id="CAK0795876.1"/>
    </source>
</evidence>
<feature type="non-terminal residue" evidence="4">
    <location>
        <position position="1"/>
    </location>
</feature>
<gene>
    <name evidence="4" type="ORF">PCOR1329_LOCUS5419</name>
</gene>